<feature type="domain" description="ABC transporter" evidence="10">
    <location>
        <begin position="359"/>
        <end position="577"/>
    </location>
</feature>
<keyword evidence="2" id="KW-0813">Transport</keyword>
<dbReference type="PANTHER" id="PTHR11384">
    <property type="entry name" value="ATP-BINDING CASSETTE, SUB-FAMILY D MEMBER"/>
    <property type="match status" value="1"/>
</dbReference>
<reference evidence="12 13" key="1">
    <citation type="submission" date="2022-02" db="EMBL/GenBank/DDBJ databases">
        <title>Description of Brenneria tiliae sp. nov. isolated from symptomatic Tilia x moltkei and Tilia x europaea trees in the UK.</title>
        <authorList>
            <person name="Kile H."/>
        </authorList>
    </citation>
    <scope>NUCLEOTIDE SEQUENCE [LARGE SCALE GENOMIC DNA]</scope>
    <source>
        <strain evidence="12 13">MC1SB4.1</strain>
    </source>
</reference>
<dbReference type="InterPro" id="IPR050835">
    <property type="entry name" value="ABC_transporter_sub-D"/>
</dbReference>
<evidence type="ECO:0000313" key="12">
    <source>
        <dbReference type="EMBL" id="MCL2893683.1"/>
    </source>
</evidence>
<feature type="transmembrane region" description="Helical" evidence="9">
    <location>
        <begin position="21"/>
        <end position="42"/>
    </location>
</feature>
<keyword evidence="13" id="KW-1185">Reference proteome</keyword>
<evidence type="ECO:0000313" key="13">
    <source>
        <dbReference type="Proteomes" id="UP001203069"/>
    </source>
</evidence>
<dbReference type="InterPro" id="IPR027417">
    <property type="entry name" value="P-loop_NTPase"/>
</dbReference>
<dbReference type="Gene3D" id="1.20.1560.10">
    <property type="entry name" value="ABC transporter type 1, transmembrane domain"/>
    <property type="match status" value="1"/>
</dbReference>
<feature type="transmembrane region" description="Helical" evidence="9">
    <location>
        <begin position="143"/>
        <end position="164"/>
    </location>
</feature>
<dbReference type="EMBL" id="JAKPBZ010000112">
    <property type="protein sequence ID" value="MCL2893683.1"/>
    <property type="molecule type" value="Genomic_DNA"/>
</dbReference>
<name>A0ABT0MWK7_9GAMM</name>
<evidence type="ECO:0000256" key="8">
    <source>
        <dbReference type="SAM" id="MobiDB-lite"/>
    </source>
</evidence>
<dbReference type="InterPro" id="IPR003439">
    <property type="entry name" value="ABC_transporter-like_ATP-bd"/>
</dbReference>
<dbReference type="RefSeq" id="WP_249245073.1">
    <property type="nucleotide sequence ID" value="NZ_JAKPBZ010000112.1"/>
</dbReference>
<dbReference type="SUPFAM" id="SSF90123">
    <property type="entry name" value="ABC transporter transmembrane region"/>
    <property type="match status" value="1"/>
</dbReference>
<dbReference type="InterPro" id="IPR011527">
    <property type="entry name" value="ABC1_TM_dom"/>
</dbReference>
<gene>
    <name evidence="12" type="ORF">MFP26_13425</name>
</gene>
<accession>A0ABT0MWK7</accession>
<dbReference type="SMART" id="SM00382">
    <property type="entry name" value="AAA"/>
    <property type="match status" value="1"/>
</dbReference>
<comment type="subcellular location">
    <subcellularLocation>
        <location evidence="1">Cell membrane</location>
        <topology evidence="1">Multi-pass membrane protein</topology>
    </subcellularLocation>
</comment>
<feature type="transmembrane region" description="Helical" evidence="9">
    <location>
        <begin position="179"/>
        <end position="198"/>
    </location>
</feature>
<dbReference type="InterPro" id="IPR017871">
    <property type="entry name" value="ABC_transporter-like_CS"/>
</dbReference>
<evidence type="ECO:0000256" key="9">
    <source>
        <dbReference type="SAM" id="Phobius"/>
    </source>
</evidence>
<keyword evidence="6 9" id="KW-1133">Transmembrane helix</keyword>
<dbReference type="CDD" id="cd03223">
    <property type="entry name" value="ABCD_peroxisomal_ALDP"/>
    <property type="match status" value="1"/>
</dbReference>
<evidence type="ECO:0000259" key="11">
    <source>
        <dbReference type="PROSITE" id="PS50929"/>
    </source>
</evidence>
<organism evidence="12 13">
    <name type="scientific">Brenneria tiliae</name>
    <dbReference type="NCBI Taxonomy" id="2914984"/>
    <lineage>
        <taxon>Bacteria</taxon>
        <taxon>Pseudomonadati</taxon>
        <taxon>Pseudomonadota</taxon>
        <taxon>Gammaproteobacteria</taxon>
        <taxon>Enterobacterales</taxon>
        <taxon>Pectobacteriaceae</taxon>
        <taxon>Brenneria</taxon>
    </lineage>
</organism>
<sequence>MNKPISTSMLLGAYWRSEEKWSAIGLLALVILLKMGTVYAAVGISNWQRNFFDALVDHRREAIGTLMLTLLLLVSIAVLAKAFSVWFSQLLTLRWRSWLVDVFLRRWLHQRAYYRLEKSAQADNPDQRIAEDLRLLAEKSLELLLELITNVANAISFSVILWGLSGTLPLSLLGFNVEIPGYMLWVGIAYALFGSLVMEKIGRPLVGLGYQQQRYEADFRYQLMRMRENAEQIAFYRGEREENRRFRAAFGAIAHNWRGLMRYSKRVAFTETLYIEAGSFVSYLFTVPRYFAGQLTIGGVMQMSTGFARLRTALSWFLFNYQDLALLRAVLRRLREFDQLLSQQASSNIRVTPAAERTLRTRGLCLHLPNGAPLCAIPDIAISPGESWVIRGHSGSGKSTLLRALAGLWPHGHGEIAFPAGHTLFLPQKSYLPSGTLRDILSYPGPVLDGERCRDAMVRVRLAHYLPLLDKTEAWEKRFSPGEQQRLAFARVLLQRPDCVFLDEATSALDQDTESHLYQLLRETLPETTVISITHHENLAHWHSHTLPIAPCGHPVDTAGEPPVQQEEAFPQRDTPSENISVVRAQP</sequence>
<evidence type="ECO:0000256" key="5">
    <source>
        <dbReference type="ARBA" id="ARBA00022840"/>
    </source>
</evidence>
<dbReference type="PROSITE" id="PS50893">
    <property type="entry name" value="ABC_TRANSPORTER_2"/>
    <property type="match status" value="1"/>
</dbReference>
<dbReference type="Pfam" id="PF06472">
    <property type="entry name" value="ABC_membrane_2"/>
    <property type="match status" value="1"/>
</dbReference>
<feature type="transmembrane region" description="Helical" evidence="9">
    <location>
        <begin position="62"/>
        <end position="87"/>
    </location>
</feature>
<evidence type="ECO:0000256" key="2">
    <source>
        <dbReference type="ARBA" id="ARBA00022448"/>
    </source>
</evidence>
<dbReference type="Pfam" id="PF00005">
    <property type="entry name" value="ABC_tran"/>
    <property type="match status" value="1"/>
</dbReference>
<dbReference type="GO" id="GO:0005524">
    <property type="term" value="F:ATP binding"/>
    <property type="evidence" value="ECO:0007669"/>
    <property type="project" value="UniProtKB-KW"/>
</dbReference>
<keyword evidence="4" id="KW-0547">Nucleotide-binding</keyword>
<evidence type="ECO:0000256" key="3">
    <source>
        <dbReference type="ARBA" id="ARBA00022692"/>
    </source>
</evidence>
<feature type="domain" description="ABC transmembrane type-1" evidence="11">
    <location>
        <begin position="28"/>
        <end position="326"/>
    </location>
</feature>
<dbReference type="PANTHER" id="PTHR11384:SF59">
    <property type="entry name" value="LYSOSOMAL COBALAMIN TRANSPORTER ABCD4"/>
    <property type="match status" value="1"/>
</dbReference>
<feature type="region of interest" description="Disordered" evidence="8">
    <location>
        <begin position="556"/>
        <end position="587"/>
    </location>
</feature>
<dbReference type="SUPFAM" id="SSF52540">
    <property type="entry name" value="P-loop containing nucleoside triphosphate hydrolases"/>
    <property type="match status" value="1"/>
</dbReference>
<keyword evidence="5 12" id="KW-0067">ATP-binding</keyword>
<evidence type="ECO:0000256" key="7">
    <source>
        <dbReference type="ARBA" id="ARBA00023136"/>
    </source>
</evidence>
<dbReference type="PROSITE" id="PS00211">
    <property type="entry name" value="ABC_TRANSPORTER_1"/>
    <property type="match status" value="1"/>
</dbReference>
<protein>
    <submittedName>
        <fullName evidence="12">ABC transporter ATP-binding protein/permease</fullName>
    </submittedName>
</protein>
<keyword evidence="3 9" id="KW-0812">Transmembrane</keyword>
<dbReference type="Gene3D" id="3.40.50.300">
    <property type="entry name" value="P-loop containing nucleotide triphosphate hydrolases"/>
    <property type="match status" value="1"/>
</dbReference>
<evidence type="ECO:0000256" key="6">
    <source>
        <dbReference type="ARBA" id="ARBA00022989"/>
    </source>
</evidence>
<evidence type="ECO:0000256" key="4">
    <source>
        <dbReference type="ARBA" id="ARBA00022741"/>
    </source>
</evidence>
<dbReference type="InterPro" id="IPR003593">
    <property type="entry name" value="AAA+_ATPase"/>
</dbReference>
<dbReference type="InterPro" id="IPR036640">
    <property type="entry name" value="ABC1_TM_sf"/>
</dbReference>
<evidence type="ECO:0000256" key="1">
    <source>
        <dbReference type="ARBA" id="ARBA00004651"/>
    </source>
</evidence>
<keyword evidence="7 9" id="KW-0472">Membrane</keyword>
<dbReference type="PROSITE" id="PS50929">
    <property type="entry name" value="ABC_TM1F"/>
    <property type="match status" value="1"/>
</dbReference>
<evidence type="ECO:0000259" key="10">
    <source>
        <dbReference type="PROSITE" id="PS50893"/>
    </source>
</evidence>
<dbReference type="Proteomes" id="UP001203069">
    <property type="component" value="Unassembled WGS sequence"/>
</dbReference>
<comment type="caution">
    <text evidence="12">The sequence shown here is derived from an EMBL/GenBank/DDBJ whole genome shotgun (WGS) entry which is preliminary data.</text>
</comment>
<proteinExistence type="predicted"/>